<feature type="transmembrane region" description="Helical" evidence="1">
    <location>
        <begin position="68"/>
        <end position="86"/>
    </location>
</feature>
<gene>
    <name evidence="2" type="ORF">BG53_00800</name>
</gene>
<dbReference type="PANTHER" id="PTHR40400:SF1">
    <property type="entry name" value="SLR1512 PROTEIN"/>
    <property type="match status" value="1"/>
</dbReference>
<accession>A0A9W5S1K7</accession>
<keyword evidence="1" id="KW-1133">Transmembrane helix</keyword>
<keyword evidence="1" id="KW-0812">Transmembrane</keyword>
<feature type="transmembrane region" description="Helical" evidence="1">
    <location>
        <begin position="187"/>
        <end position="205"/>
    </location>
</feature>
<sequence length="297" mass="31073">MFDILIGNLLSPIVLFFVLGLSAALLKSDLKIPSGLSEALSIYLLIAIGLKGGIELTNYSLSTLARPMTGALLLGTMIPVAVVLVLRKLLRMDLNNAVALAATYGSVSVVTYGAAISYLEKQSIGYDGYMNALLVMMESPAIVVSLLLLRLAANKGSRSERTSLSLGFVQAVPRRPLLNKELLKESLFGKSVLLLLGSLLIGLAAGEPGYKAVKPLFVDLYPSVLMLFLLNMGIIAGSRLPEIGRYGIKLFLFAVMMPLLGGASGVWIGSAIGLSVGSAALMGVLAGSASYIAAPAA</sequence>
<feature type="transmembrane region" description="Helical" evidence="1">
    <location>
        <begin position="38"/>
        <end position="56"/>
    </location>
</feature>
<feature type="transmembrane region" description="Helical" evidence="1">
    <location>
        <begin position="220"/>
        <end position="238"/>
    </location>
</feature>
<keyword evidence="3" id="KW-1185">Reference proteome</keyword>
<evidence type="ECO:0000313" key="2">
    <source>
        <dbReference type="EMBL" id="EXX89028.1"/>
    </source>
</evidence>
<protein>
    <submittedName>
        <fullName evidence="2">SBT type permease sodium-bicarbonate</fullName>
    </submittedName>
</protein>
<dbReference type="AlphaFoldDB" id="A0A9W5S1K7"/>
<reference evidence="2 3" key="1">
    <citation type="submission" date="2014-02" db="EMBL/GenBank/DDBJ databases">
        <title>Genome sequence of Paenibacillus darwinianus reveals adaptive mechanisms for survival in Antarctic soils.</title>
        <authorList>
            <person name="Dsouza M."/>
            <person name="Taylor M.W."/>
            <person name="Turner S.J."/>
            <person name="Aislabie J."/>
        </authorList>
    </citation>
    <scope>NUCLEOTIDE SEQUENCE [LARGE SCALE GENOMIC DNA]</scope>
    <source>
        <strain evidence="2 3">CE1</strain>
    </source>
</reference>
<proteinExistence type="predicted"/>
<feature type="transmembrane region" description="Helical" evidence="1">
    <location>
        <begin position="131"/>
        <end position="153"/>
    </location>
</feature>
<dbReference type="EMBL" id="JFHU01000110">
    <property type="protein sequence ID" value="EXX89028.1"/>
    <property type="molecule type" value="Genomic_DNA"/>
</dbReference>
<dbReference type="OrthoDB" id="345121at2"/>
<organism evidence="2 3">
    <name type="scientific">Paenibacillus darwinianus</name>
    <dbReference type="NCBI Taxonomy" id="1380763"/>
    <lineage>
        <taxon>Bacteria</taxon>
        <taxon>Bacillati</taxon>
        <taxon>Bacillota</taxon>
        <taxon>Bacilli</taxon>
        <taxon>Bacillales</taxon>
        <taxon>Paenibacillaceae</taxon>
        <taxon>Paenibacillus</taxon>
    </lineage>
</organism>
<feature type="transmembrane region" description="Helical" evidence="1">
    <location>
        <begin position="6"/>
        <end position="26"/>
    </location>
</feature>
<dbReference type="InterPro" id="IPR010293">
    <property type="entry name" value="Sbt_1"/>
</dbReference>
<dbReference type="PANTHER" id="PTHR40400">
    <property type="entry name" value="SLR1512 PROTEIN"/>
    <property type="match status" value="1"/>
</dbReference>
<dbReference type="Proteomes" id="UP000053750">
    <property type="component" value="Unassembled WGS sequence"/>
</dbReference>
<evidence type="ECO:0000313" key="3">
    <source>
        <dbReference type="Proteomes" id="UP000053750"/>
    </source>
</evidence>
<feature type="transmembrane region" description="Helical" evidence="1">
    <location>
        <begin position="274"/>
        <end position="294"/>
    </location>
</feature>
<comment type="caution">
    <text evidence="2">The sequence shown here is derived from an EMBL/GenBank/DDBJ whole genome shotgun (WGS) entry which is preliminary data.</text>
</comment>
<feature type="transmembrane region" description="Helical" evidence="1">
    <location>
        <begin position="250"/>
        <end position="268"/>
    </location>
</feature>
<feature type="non-terminal residue" evidence="2">
    <location>
        <position position="297"/>
    </location>
</feature>
<name>A0A9W5S1K7_9BACL</name>
<dbReference type="Pfam" id="PF05982">
    <property type="entry name" value="Sbt_1"/>
    <property type="match status" value="1"/>
</dbReference>
<dbReference type="RefSeq" id="WP_036715948.1">
    <property type="nucleotide sequence ID" value="NZ_KK082245.1"/>
</dbReference>
<evidence type="ECO:0000256" key="1">
    <source>
        <dbReference type="SAM" id="Phobius"/>
    </source>
</evidence>
<feature type="transmembrane region" description="Helical" evidence="1">
    <location>
        <begin position="98"/>
        <end position="119"/>
    </location>
</feature>
<keyword evidence="1" id="KW-0472">Membrane</keyword>